<keyword evidence="10 13" id="KW-0450">Lipoyl</keyword>
<dbReference type="Pfam" id="PF00198">
    <property type="entry name" value="2-oxoacid_dh"/>
    <property type="match status" value="1"/>
</dbReference>
<dbReference type="RefSeq" id="WP_030003161.1">
    <property type="nucleotide sequence ID" value="NZ_CP076685.1"/>
</dbReference>
<protein>
    <recommendedName>
        <fullName evidence="7 13">Dihydrolipoyllysine-residue succinyltransferase component of 2-oxoglutarate dehydrogenase complex</fullName>
        <ecNumber evidence="6 13">2.3.1.61</ecNumber>
    </recommendedName>
    <alternativeName>
        <fullName evidence="13">2-oxoglutarate dehydrogenase complex component E2</fullName>
    </alternativeName>
</protein>
<evidence type="ECO:0000256" key="12">
    <source>
        <dbReference type="ARBA" id="ARBA00052761"/>
    </source>
</evidence>
<evidence type="ECO:0000256" key="8">
    <source>
        <dbReference type="ARBA" id="ARBA00022532"/>
    </source>
</evidence>
<dbReference type="InterPro" id="IPR006255">
    <property type="entry name" value="SucB"/>
</dbReference>
<feature type="domain" description="Lipoyl-binding" evidence="15">
    <location>
        <begin position="101"/>
        <end position="176"/>
    </location>
</feature>
<keyword evidence="11 13" id="KW-0012">Acyltransferase</keyword>
<dbReference type="SUPFAM" id="SSF51230">
    <property type="entry name" value="Single hybrid motif"/>
    <property type="match status" value="2"/>
</dbReference>
<proteinExistence type="inferred from homology"/>
<dbReference type="FunFam" id="3.30.559.10:FF:000007">
    <property type="entry name" value="Dihydrolipoamide acetyltransferase component of pyruvate dehydrogenase complex"/>
    <property type="match status" value="1"/>
</dbReference>
<evidence type="ECO:0000259" key="16">
    <source>
        <dbReference type="PROSITE" id="PS51826"/>
    </source>
</evidence>
<comment type="function">
    <text evidence="2 13">E2 component of the 2-oxoglutarate dehydrogenase (OGDH) complex which catalyzes the second step in the conversion of 2-oxoglutarate to succinyl-CoA and CO(2).</text>
</comment>
<comment type="similarity">
    <text evidence="4 13">Belongs to the 2-oxoacid dehydrogenase family.</text>
</comment>
<comment type="cofactor">
    <cofactor evidence="1">
        <name>(R)-lipoate</name>
        <dbReference type="ChEBI" id="CHEBI:83088"/>
    </cofactor>
</comment>
<keyword evidence="9 13" id="KW-0808">Transferase</keyword>
<evidence type="ECO:0000256" key="10">
    <source>
        <dbReference type="ARBA" id="ARBA00022823"/>
    </source>
</evidence>
<dbReference type="PANTHER" id="PTHR43416:SF5">
    <property type="entry name" value="DIHYDROLIPOYLLYSINE-RESIDUE SUCCINYLTRANSFERASE COMPONENT OF 2-OXOGLUTARATE DEHYDROGENASE COMPLEX, MITOCHONDRIAL"/>
    <property type="match status" value="1"/>
</dbReference>
<evidence type="ECO:0000256" key="5">
    <source>
        <dbReference type="ARBA" id="ARBA00011666"/>
    </source>
</evidence>
<evidence type="ECO:0000313" key="18">
    <source>
        <dbReference type="Proteomes" id="UP000565723"/>
    </source>
</evidence>
<dbReference type="PANTHER" id="PTHR43416">
    <property type="entry name" value="DIHYDROLIPOYLLYSINE-RESIDUE SUCCINYLTRANSFERASE COMPONENT OF 2-OXOGLUTARATE DEHYDROGENASE COMPLEX, MITOCHONDRIAL-RELATED"/>
    <property type="match status" value="1"/>
</dbReference>
<keyword evidence="8 13" id="KW-0816">Tricarboxylic acid cycle</keyword>
<dbReference type="EMBL" id="JABXIY010000048">
    <property type="protein sequence ID" value="NVK98513.1"/>
    <property type="molecule type" value="Genomic_DNA"/>
</dbReference>
<evidence type="ECO:0000256" key="3">
    <source>
        <dbReference type="ARBA" id="ARBA00005145"/>
    </source>
</evidence>
<organism evidence="17 18">
    <name type="scientific">Ruegeria pomeroyi</name>
    <dbReference type="NCBI Taxonomy" id="89184"/>
    <lineage>
        <taxon>Bacteria</taxon>
        <taxon>Pseudomonadati</taxon>
        <taxon>Pseudomonadota</taxon>
        <taxon>Alphaproteobacteria</taxon>
        <taxon>Rhodobacterales</taxon>
        <taxon>Roseobacteraceae</taxon>
        <taxon>Ruegeria</taxon>
    </lineage>
</organism>
<evidence type="ECO:0000259" key="15">
    <source>
        <dbReference type="PROSITE" id="PS50968"/>
    </source>
</evidence>
<dbReference type="AlphaFoldDB" id="A0A850LKS8"/>
<dbReference type="Gene3D" id="3.30.559.10">
    <property type="entry name" value="Chloramphenicol acetyltransferase-like domain"/>
    <property type="match status" value="1"/>
</dbReference>
<evidence type="ECO:0000256" key="9">
    <source>
        <dbReference type="ARBA" id="ARBA00022679"/>
    </source>
</evidence>
<dbReference type="Gene3D" id="4.10.320.10">
    <property type="entry name" value="E3-binding domain"/>
    <property type="match status" value="1"/>
</dbReference>
<feature type="region of interest" description="Disordered" evidence="14">
    <location>
        <begin position="252"/>
        <end position="271"/>
    </location>
</feature>
<dbReference type="GO" id="GO:0033512">
    <property type="term" value="P:L-lysine catabolic process to acetyl-CoA via saccharopine"/>
    <property type="evidence" value="ECO:0007669"/>
    <property type="project" value="UniProtKB-UniRule"/>
</dbReference>
<comment type="catalytic activity">
    <reaction evidence="12 13">
        <text>N(6)-[(R)-dihydrolipoyl]-L-lysyl-[protein] + succinyl-CoA = N(6)-[(R)-S(8)-succinyldihydrolipoyl]-L-lysyl-[protein] + CoA</text>
        <dbReference type="Rhea" id="RHEA:15213"/>
        <dbReference type="Rhea" id="RHEA-COMP:10475"/>
        <dbReference type="Rhea" id="RHEA-COMP:20092"/>
        <dbReference type="ChEBI" id="CHEBI:57287"/>
        <dbReference type="ChEBI" id="CHEBI:57292"/>
        <dbReference type="ChEBI" id="CHEBI:83100"/>
        <dbReference type="ChEBI" id="CHEBI:83120"/>
        <dbReference type="EC" id="2.3.1.61"/>
    </reaction>
</comment>
<feature type="compositionally biased region" description="Low complexity" evidence="14">
    <location>
        <begin position="252"/>
        <end position="268"/>
    </location>
</feature>
<evidence type="ECO:0000256" key="1">
    <source>
        <dbReference type="ARBA" id="ARBA00001938"/>
    </source>
</evidence>
<dbReference type="Pfam" id="PF02817">
    <property type="entry name" value="E3_binding"/>
    <property type="match status" value="1"/>
</dbReference>
<feature type="domain" description="Lipoyl-binding" evidence="15">
    <location>
        <begin position="2"/>
        <end position="77"/>
    </location>
</feature>
<evidence type="ECO:0000256" key="6">
    <source>
        <dbReference type="ARBA" id="ARBA00012945"/>
    </source>
</evidence>
<dbReference type="InterPro" id="IPR036625">
    <property type="entry name" value="E3-bd_dom_sf"/>
</dbReference>
<evidence type="ECO:0000256" key="2">
    <source>
        <dbReference type="ARBA" id="ARBA00004052"/>
    </source>
</evidence>
<comment type="pathway">
    <text evidence="3 13">Amino-acid degradation; L-lysine degradation via saccharopine pathway; glutaryl-CoA from L-lysine: step 6/6.</text>
</comment>
<dbReference type="GO" id="GO:0005829">
    <property type="term" value="C:cytosol"/>
    <property type="evidence" value="ECO:0007669"/>
    <property type="project" value="TreeGrafter"/>
</dbReference>
<gene>
    <name evidence="17" type="primary">odhB</name>
    <name evidence="17" type="ORF">HW564_16430</name>
</gene>
<dbReference type="Pfam" id="PF00364">
    <property type="entry name" value="Biotin_lipoyl"/>
    <property type="match status" value="2"/>
</dbReference>
<evidence type="ECO:0000256" key="7">
    <source>
        <dbReference type="ARBA" id="ARBA00019511"/>
    </source>
</evidence>
<dbReference type="CDD" id="cd06849">
    <property type="entry name" value="lipoyl_domain"/>
    <property type="match status" value="2"/>
</dbReference>
<dbReference type="NCBIfam" id="TIGR01347">
    <property type="entry name" value="sucB"/>
    <property type="match status" value="1"/>
</dbReference>
<dbReference type="InterPro" id="IPR000089">
    <property type="entry name" value="Biotin_lipoyl"/>
</dbReference>
<comment type="subunit">
    <text evidence="5">Forms a 24-polypeptide structural core with octahedral symmetry. Part of the 2-oxoglutarate dehydrogenase (OGDH) complex composed of E1 (2-oxoglutarate dehydrogenase), E2 (dihydrolipoamide succinyltransferase) and E3 (dihydrolipoamide dehydrogenase); the complex contains multiple copies of the three enzymatic components (E1, E2 and E3).</text>
</comment>
<dbReference type="GO" id="GO:0004149">
    <property type="term" value="F:dihydrolipoyllysine-residue succinyltransferase activity"/>
    <property type="evidence" value="ECO:0007669"/>
    <property type="project" value="UniProtKB-UniRule"/>
</dbReference>
<evidence type="ECO:0000256" key="11">
    <source>
        <dbReference type="ARBA" id="ARBA00023315"/>
    </source>
</evidence>
<dbReference type="OMA" id="NMPQTAV"/>
<feature type="domain" description="Peripheral subunit-binding (PSBD)" evidence="16">
    <location>
        <begin position="204"/>
        <end position="241"/>
    </location>
</feature>
<dbReference type="UniPathway" id="UPA00868">
    <property type="reaction ID" value="UER00840"/>
</dbReference>
<dbReference type="Gene3D" id="2.40.50.100">
    <property type="match status" value="2"/>
</dbReference>
<evidence type="ECO:0000256" key="14">
    <source>
        <dbReference type="SAM" id="MobiDB-lite"/>
    </source>
</evidence>
<evidence type="ECO:0000256" key="4">
    <source>
        <dbReference type="ARBA" id="ARBA00007317"/>
    </source>
</evidence>
<dbReference type="InterPro" id="IPR023213">
    <property type="entry name" value="CAT-like_dom_sf"/>
</dbReference>
<dbReference type="InterPro" id="IPR001078">
    <property type="entry name" value="2-oxoacid_DH_actylTfrase"/>
</dbReference>
<reference evidence="17 18" key="1">
    <citation type="journal article" date="2020" name="Proc. Natl. Acad. Sci. U.S.A.">
        <title>Ecological drivers of bacterial community assembly in synthetic phycospheres.</title>
        <authorList>
            <person name="Fu H."/>
            <person name="Uchimiya M."/>
            <person name="Gore J."/>
            <person name="Moran M.A."/>
        </authorList>
    </citation>
    <scope>NUCLEOTIDE SEQUENCE [LARGE SCALE GENOMIC DNA]</scope>
    <source>
        <strain evidence="17">HF-Din03</strain>
    </source>
</reference>
<comment type="caution">
    <text evidence="17">The sequence shown here is derived from an EMBL/GenBank/DDBJ whole genome shotgun (WGS) entry which is preliminary data.</text>
</comment>
<dbReference type="InterPro" id="IPR050537">
    <property type="entry name" value="2-oxoacid_dehydrogenase"/>
</dbReference>
<dbReference type="SUPFAM" id="SSF52777">
    <property type="entry name" value="CoA-dependent acyltransferases"/>
    <property type="match status" value="1"/>
</dbReference>
<name>A0A850LKS8_9RHOB</name>
<dbReference type="GO" id="GO:0006099">
    <property type="term" value="P:tricarboxylic acid cycle"/>
    <property type="evidence" value="ECO:0007669"/>
    <property type="project" value="UniProtKB-UniRule"/>
</dbReference>
<dbReference type="SUPFAM" id="SSF47005">
    <property type="entry name" value="Peripheral subunit-binding domain of 2-oxo acid dehydrogenase complex"/>
    <property type="match status" value="1"/>
</dbReference>
<dbReference type="GO" id="GO:0045252">
    <property type="term" value="C:oxoglutarate dehydrogenase complex"/>
    <property type="evidence" value="ECO:0007669"/>
    <property type="project" value="UniProtKB-UniRule"/>
</dbReference>
<dbReference type="NCBIfam" id="NF004309">
    <property type="entry name" value="PRK05704.1"/>
    <property type="match status" value="1"/>
</dbReference>
<dbReference type="PROSITE" id="PS50968">
    <property type="entry name" value="BIOTINYL_LIPOYL"/>
    <property type="match status" value="2"/>
</dbReference>
<evidence type="ECO:0000256" key="13">
    <source>
        <dbReference type="RuleBase" id="RU361138"/>
    </source>
</evidence>
<dbReference type="InterPro" id="IPR004167">
    <property type="entry name" value="PSBD"/>
</dbReference>
<dbReference type="PROSITE" id="PS51826">
    <property type="entry name" value="PSBD"/>
    <property type="match status" value="1"/>
</dbReference>
<evidence type="ECO:0000313" key="17">
    <source>
        <dbReference type="EMBL" id="NVK98513.1"/>
    </source>
</evidence>
<dbReference type="Proteomes" id="UP000565723">
    <property type="component" value="Unassembled WGS sequence"/>
</dbReference>
<accession>A0A850LKS8</accession>
<sequence>MTIEVRVPTLGESVTEATVATWFKKPGDAVAVDEMLCELETDKVTVEVPAPAAGVMGDIVAKEGETVGVNALLATITAGEGAAAAPAAPAAAAPAASSGGSVDVMVPTLGESVTEATVSTWFKKVGDSVAQDEMLCELETDKVSVEVPAPASGVLTEIVAAEGATVNASAKLAVISGSASGASPAPAAPAAAVTPAVATGKDIANAPSAEKAMAEAGITPAQVTGTGRDGRIMKEDVTAAVAAAAAAPAPAAAAPAPAAAPRAPALAEDAAREERVRMTRLRQTIARRLKDAQNTAAILTTYNEVDMTEVMALRNTYKDAFEKKHGVRMGFMSFFTKACCHALKEVPEVNAEIDGQDIVYKNYVHMGVAAGTPQGLVVPVIRDADQMSFAEIEKAIAEKGKRARDGKLSMAEMQGGTFTISNGGVYGSLMSSPILNPPQSGILGMHKIQDRPMVINGEIKIRPMMYLALSYDHRIVDGKGAVTFLVRVKEALEDPRRLLMDL</sequence>
<dbReference type="EC" id="2.3.1.61" evidence="6 13"/>
<dbReference type="InterPro" id="IPR011053">
    <property type="entry name" value="Single_hybrid_motif"/>
</dbReference>